<evidence type="ECO:0000256" key="15">
    <source>
        <dbReference type="ARBA" id="ARBA00048679"/>
    </source>
</evidence>
<dbReference type="Gene3D" id="3.30.200.20">
    <property type="entry name" value="Phosphorylase Kinase, domain 1"/>
    <property type="match status" value="1"/>
</dbReference>
<evidence type="ECO:0000256" key="3">
    <source>
        <dbReference type="ARBA" id="ARBA00012513"/>
    </source>
</evidence>
<name>A0AA39AF61_VITRO</name>
<keyword evidence="6" id="KW-1070">Brassinosteroid signaling pathway</keyword>
<dbReference type="PROSITE" id="PS50011">
    <property type="entry name" value="PROTEIN_KINASE_DOM"/>
    <property type="match status" value="1"/>
</dbReference>
<dbReference type="InterPro" id="IPR058209">
    <property type="entry name" value="TPR_BSK1_C"/>
</dbReference>
<dbReference type="InterPro" id="IPR011009">
    <property type="entry name" value="Kinase-like_dom_sf"/>
</dbReference>
<reference evidence="17 18" key="1">
    <citation type="journal article" date="2023" name="BMC Biotechnol.">
        <title>Vitis rotundifolia cv Carlos genome sequencing.</title>
        <authorList>
            <person name="Huff M."/>
            <person name="Hulse-Kemp A."/>
            <person name="Scheffler B."/>
            <person name="Youngblood R."/>
            <person name="Simpson S."/>
            <person name="Babiker E."/>
            <person name="Staton M."/>
        </authorList>
    </citation>
    <scope>NUCLEOTIDE SEQUENCE [LARGE SCALE GENOMIC DNA]</scope>
    <source>
        <tissue evidence="17">Leaf</tissue>
    </source>
</reference>
<dbReference type="EMBL" id="JARBHA010000002">
    <property type="protein sequence ID" value="KAJ9706503.1"/>
    <property type="molecule type" value="Genomic_DNA"/>
</dbReference>
<dbReference type="GO" id="GO:0005524">
    <property type="term" value="F:ATP binding"/>
    <property type="evidence" value="ECO:0007669"/>
    <property type="project" value="UniProtKB-KW"/>
</dbReference>
<dbReference type="InterPro" id="IPR001245">
    <property type="entry name" value="Ser-Thr/Tyr_kinase_cat_dom"/>
</dbReference>
<dbReference type="PANTHER" id="PTHR45863:SF2">
    <property type="entry name" value="SERINE_THREONINE-PROTEIN KINASE BSK7-RELATED"/>
    <property type="match status" value="1"/>
</dbReference>
<feature type="domain" description="Protein kinase" evidence="16">
    <location>
        <begin position="9"/>
        <end position="275"/>
    </location>
</feature>
<dbReference type="GO" id="GO:0004674">
    <property type="term" value="F:protein serine/threonine kinase activity"/>
    <property type="evidence" value="ECO:0007669"/>
    <property type="project" value="UniProtKB-KW"/>
</dbReference>
<comment type="caution">
    <text evidence="17">The sequence shown here is derived from an EMBL/GenBank/DDBJ whole genome shotgun (WGS) entry which is preliminary data.</text>
</comment>
<evidence type="ECO:0000256" key="11">
    <source>
        <dbReference type="ARBA" id="ARBA00022840"/>
    </source>
</evidence>
<evidence type="ECO:0000256" key="14">
    <source>
        <dbReference type="ARBA" id="ARBA00047899"/>
    </source>
</evidence>
<keyword evidence="11" id="KW-0067">ATP-binding</keyword>
<comment type="catalytic activity">
    <reaction evidence="14">
        <text>L-threonyl-[protein] + ATP = O-phospho-L-threonyl-[protein] + ADP + H(+)</text>
        <dbReference type="Rhea" id="RHEA:46608"/>
        <dbReference type="Rhea" id="RHEA-COMP:11060"/>
        <dbReference type="Rhea" id="RHEA-COMP:11605"/>
        <dbReference type="ChEBI" id="CHEBI:15378"/>
        <dbReference type="ChEBI" id="CHEBI:30013"/>
        <dbReference type="ChEBI" id="CHEBI:30616"/>
        <dbReference type="ChEBI" id="CHEBI:61977"/>
        <dbReference type="ChEBI" id="CHEBI:456216"/>
        <dbReference type="EC" id="2.7.11.1"/>
    </reaction>
</comment>
<protein>
    <recommendedName>
        <fullName evidence="3">non-specific serine/threonine protein kinase</fullName>
        <ecNumber evidence="3">2.7.11.1</ecNumber>
    </recommendedName>
</protein>
<dbReference type="FunFam" id="3.30.200.20:FF:000154">
    <property type="entry name" value="probable serine/threonine-protein kinase At4g35230"/>
    <property type="match status" value="1"/>
</dbReference>
<evidence type="ECO:0000256" key="6">
    <source>
        <dbReference type="ARBA" id="ARBA00022626"/>
    </source>
</evidence>
<comment type="subcellular location">
    <subcellularLocation>
        <location evidence="1">Cell membrane</location>
        <topology evidence="1">Lipid-anchor</topology>
    </subcellularLocation>
</comment>
<evidence type="ECO:0000256" key="7">
    <source>
        <dbReference type="ARBA" id="ARBA00022679"/>
    </source>
</evidence>
<evidence type="ECO:0000256" key="4">
    <source>
        <dbReference type="ARBA" id="ARBA00022475"/>
    </source>
</evidence>
<dbReference type="Pfam" id="PF07714">
    <property type="entry name" value="PK_Tyr_Ser-Thr"/>
    <property type="match status" value="1"/>
</dbReference>
<organism evidence="17 18">
    <name type="scientific">Vitis rotundifolia</name>
    <name type="common">Muscadine grape</name>
    <dbReference type="NCBI Taxonomy" id="103349"/>
    <lineage>
        <taxon>Eukaryota</taxon>
        <taxon>Viridiplantae</taxon>
        <taxon>Streptophyta</taxon>
        <taxon>Embryophyta</taxon>
        <taxon>Tracheophyta</taxon>
        <taxon>Spermatophyta</taxon>
        <taxon>Magnoliopsida</taxon>
        <taxon>eudicotyledons</taxon>
        <taxon>Gunneridae</taxon>
        <taxon>Pentapetalae</taxon>
        <taxon>rosids</taxon>
        <taxon>Vitales</taxon>
        <taxon>Vitaceae</taxon>
        <taxon>Viteae</taxon>
        <taxon>Vitis</taxon>
    </lineage>
</organism>
<keyword evidence="7" id="KW-0808">Transferase</keyword>
<evidence type="ECO:0000256" key="13">
    <source>
        <dbReference type="ARBA" id="ARBA00023288"/>
    </source>
</evidence>
<comment type="similarity">
    <text evidence="2">Belongs to the protein kinase superfamily. Ser/Thr protein kinase family.</text>
</comment>
<keyword evidence="9" id="KW-0547">Nucleotide-binding</keyword>
<evidence type="ECO:0000259" key="16">
    <source>
        <dbReference type="PROSITE" id="PS50011"/>
    </source>
</evidence>
<keyword evidence="10" id="KW-0418">Kinase</keyword>
<dbReference type="FunFam" id="1.10.510.10:FF:000069">
    <property type="entry name" value="probable serine/threonine-protein kinase At5g41260"/>
    <property type="match status" value="1"/>
</dbReference>
<dbReference type="InterPro" id="IPR000719">
    <property type="entry name" value="Prot_kinase_dom"/>
</dbReference>
<dbReference type="Proteomes" id="UP001168098">
    <property type="component" value="Unassembled WGS sequence"/>
</dbReference>
<keyword evidence="4" id="KW-1003">Cell membrane</keyword>
<dbReference type="Gene3D" id="1.10.510.10">
    <property type="entry name" value="Transferase(Phosphotransferase) domain 1"/>
    <property type="match status" value="1"/>
</dbReference>
<dbReference type="GO" id="GO:0009742">
    <property type="term" value="P:brassinosteroid mediated signaling pathway"/>
    <property type="evidence" value="ECO:0007669"/>
    <property type="project" value="UniProtKB-KW"/>
</dbReference>
<evidence type="ECO:0000313" key="17">
    <source>
        <dbReference type="EMBL" id="KAJ9706503.1"/>
    </source>
</evidence>
<keyword evidence="5" id="KW-0723">Serine/threonine-protein kinase</keyword>
<evidence type="ECO:0000256" key="12">
    <source>
        <dbReference type="ARBA" id="ARBA00023136"/>
    </source>
</evidence>
<dbReference type="InterPro" id="IPR045845">
    <property type="entry name" value="BSK"/>
</dbReference>
<dbReference type="Pfam" id="PF25575">
    <property type="entry name" value="TPR_BSK1_C"/>
    <property type="match status" value="1"/>
</dbReference>
<evidence type="ECO:0000256" key="1">
    <source>
        <dbReference type="ARBA" id="ARBA00004193"/>
    </source>
</evidence>
<dbReference type="AlphaFoldDB" id="A0AA39AF61"/>
<evidence type="ECO:0000256" key="5">
    <source>
        <dbReference type="ARBA" id="ARBA00022527"/>
    </source>
</evidence>
<evidence type="ECO:0000256" key="8">
    <source>
        <dbReference type="ARBA" id="ARBA00022707"/>
    </source>
</evidence>
<dbReference type="GO" id="GO:0005886">
    <property type="term" value="C:plasma membrane"/>
    <property type="evidence" value="ECO:0007669"/>
    <property type="project" value="UniProtKB-SubCell"/>
</dbReference>
<keyword evidence="8" id="KW-0519">Myristate</keyword>
<keyword evidence="13" id="KW-0449">Lipoprotein</keyword>
<evidence type="ECO:0000313" key="18">
    <source>
        <dbReference type="Proteomes" id="UP001168098"/>
    </source>
</evidence>
<evidence type="ECO:0000256" key="9">
    <source>
        <dbReference type="ARBA" id="ARBA00022741"/>
    </source>
</evidence>
<evidence type="ECO:0000256" key="2">
    <source>
        <dbReference type="ARBA" id="ARBA00008684"/>
    </source>
</evidence>
<evidence type="ECO:0000256" key="10">
    <source>
        <dbReference type="ARBA" id="ARBA00022777"/>
    </source>
</evidence>
<dbReference type="PANTHER" id="PTHR45863">
    <property type="entry name" value="SERINE/THREONINE-PROTEIN KINASE BSK5"/>
    <property type="match status" value="1"/>
</dbReference>
<gene>
    <name evidence="17" type="ORF">PVL29_001811</name>
</gene>
<comment type="catalytic activity">
    <reaction evidence="15">
        <text>L-seryl-[protein] + ATP = O-phospho-L-seryl-[protein] + ADP + H(+)</text>
        <dbReference type="Rhea" id="RHEA:17989"/>
        <dbReference type="Rhea" id="RHEA-COMP:9863"/>
        <dbReference type="Rhea" id="RHEA-COMP:11604"/>
        <dbReference type="ChEBI" id="CHEBI:15378"/>
        <dbReference type="ChEBI" id="CHEBI:29999"/>
        <dbReference type="ChEBI" id="CHEBI:30616"/>
        <dbReference type="ChEBI" id="CHEBI:83421"/>
        <dbReference type="ChEBI" id="CHEBI:456216"/>
        <dbReference type="EC" id="2.7.11.1"/>
    </reaction>
</comment>
<keyword evidence="12" id="KW-0472">Membrane</keyword>
<proteinExistence type="inferred from homology"/>
<sequence>MATSGFAAENIVSEHGEKAPNVVYKGKLENQRRIAVKRFNKSAWPDARQFLEEARSVGQLRNHRLANLLGCCSEGDERLLVAEFMPNDTLAKHLFHWETQPMKWAMRLRVALYLAQALEYCTSKGRALYHDLNAYRIVFDDDGDPRLSCFGMMKNSRDGKSYSTNLAFTPPEYLRTGRVTPESVMYSFGTLLLDLLSGKHIPPSHALDLIRDRNIQMLTDSCLEGQFSNDDGTELVRLATRCLQYEPRERPNPKSLVAALIPVQKETEIPSHVLMGMPQSGATLPLSPLGEACLRMDLTAIHEILEKLGYKDDEGATTELSFQMWTNQMQETLNSKKKGDVAFRHKDFRAAIECYTQVKMVNHPFS</sequence>
<accession>A0AA39AF61</accession>
<dbReference type="SUPFAM" id="SSF56112">
    <property type="entry name" value="Protein kinase-like (PK-like)"/>
    <property type="match status" value="1"/>
</dbReference>
<keyword evidence="18" id="KW-1185">Reference proteome</keyword>
<dbReference type="EC" id="2.7.11.1" evidence="3"/>